<accession>A0A4C1Y3S2</accession>
<reference evidence="1 2" key="1">
    <citation type="journal article" date="2019" name="Commun. Biol.">
        <title>The bagworm genome reveals a unique fibroin gene that provides high tensile strength.</title>
        <authorList>
            <person name="Kono N."/>
            <person name="Nakamura H."/>
            <person name="Ohtoshi R."/>
            <person name="Tomita M."/>
            <person name="Numata K."/>
            <person name="Arakawa K."/>
        </authorList>
    </citation>
    <scope>NUCLEOTIDE SEQUENCE [LARGE SCALE GENOMIC DNA]</scope>
</reference>
<comment type="caution">
    <text evidence="1">The sequence shown here is derived from an EMBL/GenBank/DDBJ whole genome shotgun (WGS) entry which is preliminary data.</text>
</comment>
<gene>
    <name evidence="1" type="ORF">EVAR_43730_1</name>
</gene>
<proteinExistence type="predicted"/>
<sequence>MGIVTCNIFTVLNCKVEARTTMNLYNSGLATVKNWLELSCANESDRKELLDPMGWFDIERRALIQKMRDNSLKKRVFTASHTQVKSESHLRRGHFDTKPIRKPNCTQNGYRLWKQHSGDRCRFFGHTSSTLAAPPARRGDGVHPFGREQRLAARGPIRNEHPPLARRLAL</sequence>
<protein>
    <submittedName>
        <fullName evidence="1">Uncharacterized protein</fullName>
    </submittedName>
</protein>
<organism evidence="1 2">
    <name type="scientific">Eumeta variegata</name>
    <name type="common">Bagworm moth</name>
    <name type="synonym">Eumeta japonica</name>
    <dbReference type="NCBI Taxonomy" id="151549"/>
    <lineage>
        <taxon>Eukaryota</taxon>
        <taxon>Metazoa</taxon>
        <taxon>Ecdysozoa</taxon>
        <taxon>Arthropoda</taxon>
        <taxon>Hexapoda</taxon>
        <taxon>Insecta</taxon>
        <taxon>Pterygota</taxon>
        <taxon>Neoptera</taxon>
        <taxon>Endopterygota</taxon>
        <taxon>Lepidoptera</taxon>
        <taxon>Glossata</taxon>
        <taxon>Ditrysia</taxon>
        <taxon>Tineoidea</taxon>
        <taxon>Psychidae</taxon>
        <taxon>Oiketicinae</taxon>
        <taxon>Eumeta</taxon>
    </lineage>
</organism>
<evidence type="ECO:0000313" key="1">
    <source>
        <dbReference type="EMBL" id="GBP69482.1"/>
    </source>
</evidence>
<evidence type="ECO:0000313" key="2">
    <source>
        <dbReference type="Proteomes" id="UP000299102"/>
    </source>
</evidence>
<name>A0A4C1Y3S2_EUMVA</name>
<dbReference type="AlphaFoldDB" id="A0A4C1Y3S2"/>
<keyword evidence="2" id="KW-1185">Reference proteome</keyword>
<dbReference type="EMBL" id="BGZK01001042">
    <property type="protein sequence ID" value="GBP69482.1"/>
    <property type="molecule type" value="Genomic_DNA"/>
</dbReference>
<dbReference type="Proteomes" id="UP000299102">
    <property type="component" value="Unassembled WGS sequence"/>
</dbReference>